<proteinExistence type="predicted"/>
<accession>A0A6N3QRF1</accession>
<comment type="caution">
    <text evidence="1">The sequence shown here is derived from an EMBL/GenBank/DDBJ whole genome shotgun (WGS) entry which is preliminary data.</text>
</comment>
<reference evidence="1 2" key="1">
    <citation type="submission" date="2011-01" db="EMBL/GenBank/DDBJ databases">
        <title>Shigella flexneri CDC 796-83 whole genome shotgun sequencing project.</title>
        <authorList>
            <person name="Mane S.P."/>
            <person name="Sobral B.W."/>
            <person name="Cebula T."/>
            <person name="Chertkov O."/>
            <person name="Munk A.C."/>
            <person name="Tapia R."/>
            <person name="Green L."/>
            <person name="Rogers Y."/>
            <person name="Detter J.C."/>
            <person name="Bruce D."/>
            <person name="Brettin T.S."/>
        </authorList>
    </citation>
    <scope>NUCLEOTIDE SEQUENCE [LARGE SCALE GENOMIC DNA]</scope>
    <source>
        <strain evidence="1 2">CDC 796-83</strain>
    </source>
</reference>
<gene>
    <name evidence="1" type="ORF">SGF_01553</name>
</gene>
<name>A0A6N3QRF1_SHIFL</name>
<organism evidence="1 2">
    <name type="scientific">Shigella flexneri CDC 796-83</name>
    <dbReference type="NCBI Taxonomy" id="945360"/>
    <lineage>
        <taxon>Bacteria</taxon>
        <taxon>Pseudomonadati</taxon>
        <taxon>Pseudomonadota</taxon>
        <taxon>Gammaproteobacteria</taxon>
        <taxon>Enterobacterales</taxon>
        <taxon>Enterobacteriaceae</taxon>
        <taxon>Shigella</taxon>
    </lineage>
</organism>
<evidence type="ECO:0000313" key="1">
    <source>
        <dbReference type="EMBL" id="EFW60982.1"/>
    </source>
</evidence>
<dbReference type="Proteomes" id="UP000003302">
    <property type="component" value="Unassembled WGS sequence"/>
</dbReference>
<evidence type="ECO:0000313" key="2">
    <source>
        <dbReference type="Proteomes" id="UP000003302"/>
    </source>
</evidence>
<protein>
    <submittedName>
        <fullName evidence="1">Uncharacterized protein</fullName>
    </submittedName>
</protein>
<dbReference type="AlphaFoldDB" id="A0A6N3QRF1"/>
<dbReference type="EMBL" id="AERO01000065">
    <property type="protein sequence ID" value="EFW60982.1"/>
    <property type="molecule type" value="Genomic_DNA"/>
</dbReference>
<sequence length="40" mass="4570">MLLQPLGGVVHLVTVSAFYEKIILCINIYIENSWVMTPTY</sequence>